<keyword evidence="15" id="KW-1185">Reference proteome</keyword>
<feature type="binding site" evidence="12">
    <location>
        <position position="27"/>
    </location>
    <ligand>
        <name>[4Fe-4S] cluster</name>
        <dbReference type="ChEBI" id="CHEBI:49883"/>
        <label>1</label>
        <note>4Fe-4S-S-AdoMet</note>
    </ligand>
</feature>
<dbReference type="EMBL" id="JAPQES010000001">
    <property type="protein sequence ID" value="MCY6369198.1"/>
    <property type="molecule type" value="Genomic_DNA"/>
</dbReference>
<evidence type="ECO:0000256" key="5">
    <source>
        <dbReference type="ARBA" id="ARBA00022741"/>
    </source>
</evidence>
<feature type="domain" description="Radical SAM core" evidence="13">
    <location>
        <begin position="4"/>
        <end position="219"/>
    </location>
</feature>
<feature type="binding site" evidence="12">
    <location>
        <position position="252"/>
    </location>
    <ligand>
        <name>[4Fe-4S] cluster</name>
        <dbReference type="ChEBI" id="CHEBI:49883"/>
        <label>2</label>
        <note>4Fe-4S-substrate</note>
    </ligand>
</feature>
<dbReference type="SFLD" id="SFLDS00029">
    <property type="entry name" value="Radical_SAM"/>
    <property type="match status" value="1"/>
</dbReference>
<dbReference type="InterPro" id="IPR050105">
    <property type="entry name" value="MoCo_biosynth_MoaA/MoaC"/>
</dbReference>
<dbReference type="InterPro" id="IPR013483">
    <property type="entry name" value="MoaA"/>
</dbReference>
<dbReference type="NCBIfam" id="NF001199">
    <property type="entry name" value="PRK00164.2-1"/>
    <property type="match status" value="1"/>
</dbReference>
<evidence type="ECO:0000256" key="3">
    <source>
        <dbReference type="ARBA" id="ARBA00022691"/>
    </source>
</evidence>
<dbReference type="InterPro" id="IPR006638">
    <property type="entry name" value="Elp3/MiaA/NifB-like_rSAM"/>
</dbReference>
<dbReference type="Pfam" id="PF06463">
    <property type="entry name" value="Mob_synth_C"/>
    <property type="match status" value="1"/>
</dbReference>
<dbReference type="InterPro" id="IPR007197">
    <property type="entry name" value="rSAM"/>
</dbReference>
<evidence type="ECO:0000256" key="2">
    <source>
        <dbReference type="ARBA" id="ARBA00022485"/>
    </source>
</evidence>
<dbReference type="RefSeq" id="WP_268047517.1">
    <property type="nucleotide sequence ID" value="NZ_JAPQES010000001.1"/>
</dbReference>
<dbReference type="CDD" id="cd21117">
    <property type="entry name" value="Twitch_MoaA"/>
    <property type="match status" value="1"/>
</dbReference>
<keyword evidence="3 12" id="KW-0949">S-adenosyl-L-methionine</keyword>
<feature type="binding site" evidence="12">
    <location>
        <position position="249"/>
    </location>
    <ligand>
        <name>[4Fe-4S] cluster</name>
        <dbReference type="ChEBI" id="CHEBI:49883"/>
        <label>2</label>
        <note>4Fe-4S-substrate</note>
    </ligand>
</feature>
<dbReference type="SFLD" id="SFLDG01383">
    <property type="entry name" value="cyclic_pyranopterin_phosphate"/>
    <property type="match status" value="1"/>
</dbReference>
<dbReference type="InterPro" id="IPR000385">
    <property type="entry name" value="MoaA_NifB_PqqE_Fe-S-bd_CS"/>
</dbReference>
<evidence type="ECO:0000256" key="12">
    <source>
        <dbReference type="HAMAP-Rule" id="MF_01225"/>
    </source>
</evidence>
<evidence type="ECO:0000256" key="6">
    <source>
        <dbReference type="ARBA" id="ARBA00023004"/>
    </source>
</evidence>
<comment type="caution">
    <text evidence="14">The sequence shown here is derived from an EMBL/GenBank/DDBJ whole genome shotgun (WGS) entry which is preliminary data.</text>
</comment>
<evidence type="ECO:0000259" key="13">
    <source>
        <dbReference type="PROSITE" id="PS51918"/>
    </source>
</evidence>
<evidence type="ECO:0000256" key="11">
    <source>
        <dbReference type="ARBA" id="ARBA00048697"/>
    </source>
</evidence>
<reference evidence="14" key="1">
    <citation type="submission" date="2022-12" db="EMBL/GenBank/DDBJ databases">
        <authorList>
            <person name="Wang J."/>
        </authorList>
    </citation>
    <scope>NUCLEOTIDE SEQUENCE</scope>
    <source>
        <strain evidence="14">HY-42-06</strain>
    </source>
</reference>
<dbReference type="GO" id="GO:0061798">
    <property type="term" value="F:GTP 3',8'-cyclase activity"/>
    <property type="evidence" value="ECO:0007669"/>
    <property type="project" value="UniProtKB-EC"/>
</dbReference>
<feature type="binding site" evidence="12">
    <location>
        <begin position="254"/>
        <end position="256"/>
    </location>
    <ligand>
        <name>GTP</name>
        <dbReference type="ChEBI" id="CHEBI:37565"/>
    </ligand>
</feature>
<dbReference type="SFLD" id="SFLDG01386">
    <property type="entry name" value="main_SPASM_domain-containing"/>
    <property type="match status" value="1"/>
</dbReference>
<feature type="binding site" evidence="12">
    <location>
        <position position="94"/>
    </location>
    <ligand>
        <name>GTP</name>
        <dbReference type="ChEBI" id="CHEBI:37565"/>
    </ligand>
</feature>
<dbReference type="NCBIfam" id="TIGR02666">
    <property type="entry name" value="moaA"/>
    <property type="match status" value="1"/>
</dbReference>
<keyword evidence="8 12" id="KW-0342">GTP-binding</keyword>
<feature type="binding site" evidence="12">
    <location>
        <position position="155"/>
    </location>
    <ligand>
        <name>GTP</name>
        <dbReference type="ChEBI" id="CHEBI:37565"/>
    </ligand>
</feature>
<feature type="binding site" evidence="12">
    <location>
        <position position="63"/>
    </location>
    <ligand>
        <name>GTP</name>
        <dbReference type="ChEBI" id="CHEBI:37565"/>
    </ligand>
</feature>
<evidence type="ECO:0000256" key="9">
    <source>
        <dbReference type="ARBA" id="ARBA00023150"/>
    </source>
</evidence>
<comment type="cofactor">
    <cofactor evidence="12">
        <name>[4Fe-4S] cluster</name>
        <dbReference type="ChEBI" id="CHEBI:49883"/>
    </cofactor>
    <text evidence="12">Binds 2 [4Fe-4S] clusters. Binds 1 [4Fe-4S] cluster coordinated with 3 cysteines and an exchangeable S-adenosyl-L-methionine and 1 [4Fe-4S] cluster coordinated with 3 cysteines and the GTP-derived substrate.</text>
</comment>
<comment type="catalytic activity">
    <reaction evidence="11 12">
        <text>GTP + AH2 + S-adenosyl-L-methionine = (8S)-3',8-cyclo-7,8-dihydroguanosine 5'-triphosphate + 5'-deoxyadenosine + L-methionine + A + H(+)</text>
        <dbReference type="Rhea" id="RHEA:49576"/>
        <dbReference type="ChEBI" id="CHEBI:13193"/>
        <dbReference type="ChEBI" id="CHEBI:15378"/>
        <dbReference type="ChEBI" id="CHEBI:17319"/>
        <dbReference type="ChEBI" id="CHEBI:17499"/>
        <dbReference type="ChEBI" id="CHEBI:37565"/>
        <dbReference type="ChEBI" id="CHEBI:57844"/>
        <dbReference type="ChEBI" id="CHEBI:59789"/>
        <dbReference type="ChEBI" id="CHEBI:131766"/>
        <dbReference type="EC" id="4.1.99.22"/>
    </reaction>
</comment>
<evidence type="ECO:0000256" key="7">
    <source>
        <dbReference type="ARBA" id="ARBA00023014"/>
    </source>
</evidence>
<organism evidence="14 15">
    <name type="scientific">Clostridium ganghwense</name>
    <dbReference type="NCBI Taxonomy" id="312089"/>
    <lineage>
        <taxon>Bacteria</taxon>
        <taxon>Bacillati</taxon>
        <taxon>Bacillota</taxon>
        <taxon>Clostridia</taxon>
        <taxon>Eubacteriales</taxon>
        <taxon>Clostridiaceae</taxon>
        <taxon>Clostridium</taxon>
    </lineage>
</organism>
<feature type="binding site" evidence="12">
    <location>
        <position position="26"/>
    </location>
    <ligand>
        <name>S-adenosyl-L-methionine</name>
        <dbReference type="ChEBI" id="CHEBI:59789"/>
    </ligand>
</feature>
<dbReference type="InterPro" id="IPR058240">
    <property type="entry name" value="rSAM_sf"/>
</dbReference>
<keyword evidence="5 12" id="KW-0547">Nucleotide-binding</keyword>
<dbReference type="InterPro" id="IPR010505">
    <property type="entry name" value="MoaA_twitch"/>
</dbReference>
<proteinExistence type="inferred from homology"/>
<feature type="binding site" evidence="12">
    <location>
        <position position="189"/>
    </location>
    <ligand>
        <name>S-adenosyl-L-methionine</name>
        <dbReference type="ChEBI" id="CHEBI:59789"/>
    </ligand>
</feature>
<dbReference type="PANTHER" id="PTHR22960">
    <property type="entry name" value="MOLYBDOPTERIN COFACTOR SYNTHESIS PROTEIN A"/>
    <property type="match status" value="1"/>
</dbReference>
<dbReference type="HAMAP" id="MF_01225_B">
    <property type="entry name" value="MoaA_B"/>
    <property type="match status" value="1"/>
</dbReference>
<name>A0ABT4CJV9_9CLOT</name>
<feature type="binding site" evidence="12">
    <location>
        <position position="266"/>
    </location>
    <ligand>
        <name>[4Fe-4S] cluster</name>
        <dbReference type="ChEBI" id="CHEBI:49883"/>
        <label>2</label>
        <note>4Fe-4S-substrate</note>
    </ligand>
</feature>
<comment type="function">
    <text evidence="12">Catalyzes the cyclization of GTP to (8S)-3',8-cyclo-7,8-dihydroguanosine 5'-triphosphate.</text>
</comment>
<dbReference type="InterPro" id="IPR040064">
    <property type="entry name" value="MoaA-like"/>
</dbReference>
<keyword evidence="2 12" id="KW-0004">4Fe-4S</keyword>
<dbReference type="CDD" id="cd01335">
    <property type="entry name" value="Radical_SAM"/>
    <property type="match status" value="1"/>
</dbReference>
<evidence type="ECO:0000313" key="14">
    <source>
        <dbReference type="EMBL" id="MCY6369198.1"/>
    </source>
</evidence>
<keyword evidence="6 12" id="KW-0408">Iron</keyword>
<sequence length="319" mass="36292">MLDNYGRKIEYLRISLTDKCNLRCIYCMPEKGVEKKCHNEVMKCEEITKIVKAAANLGIKKIRYTGGEPLIFKGIEELVYNTAQTPGIRDIGITTNGILLNDLIHDLKQAGLKRLNISLDTLKEDKFKKITRYGDLNKVLRGIEKCLSLGLTPLKINTVLLKGINDDEIGDFINLTKELPIHVRFIELMPIGEGVKFYKKSAMTSDEVLERFPNLIPIKSLETSTAELYRLKDAKGKVGFISPLSCKFCRDCNKIRITSEGMIKPCLHSQEEVDIKEYIDNEVLLISKLKKAILSKPQEHKIEVNKRSETKRMMFQIGG</sequence>
<dbReference type="SUPFAM" id="SSF102114">
    <property type="entry name" value="Radical SAM enzymes"/>
    <property type="match status" value="1"/>
</dbReference>
<comment type="subunit">
    <text evidence="12">Monomer and homodimer.</text>
</comment>
<feature type="binding site" evidence="12">
    <location>
        <position position="13"/>
    </location>
    <ligand>
        <name>GTP</name>
        <dbReference type="ChEBI" id="CHEBI:37565"/>
    </ligand>
</feature>
<feature type="binding site" evidence="12">
    <location>
        <position position="20"/>
    </location>
    <ligand>
        <name>[4Fe-4S] cluster</name>
        <dbReference type="ChEBI" id="CHEBI:49883"/>
        <label>1</label>
        <note>4Fe-4S-S-AdoMet</note>
    </ligand>
</feature>
<evidence type="ECO:0000256" key="10">
    <source>
        <dbReference type="ARBA" id="ARBA00023239"/>
    </source>
</evidence>
<feature type="binding site" evidence="12">
    <location>
        <position position="118"/>
    </location>
    <ligand>
        <name>S-adenosyl-L-methionine</name>
        <dbReference type="ChEBI" id="CHEBI:59789"/>
    </ligand>
</feature>
<feature type="binding site" evidence="12">
    <location>
        <position position="24"/>
    </location>
    <ligand>
        <name>[4Fe-4S] cluster</name>
        <dbReference type="ChEBI" id="CHEBI:49883"/>
        <label>1</label>
        <note>4Fe-4S-S-AdoMet</note>
    </ligand>
</feature>
<keyword evidence="4 12" id="KW-0479">Metal-binding</keyword>
<feature type="binding site" evidence="12">
    <location>
        <position position="67"/>
    </location>
    <ligand>
        <name>S-adenosyl-L-methionine</name>
        <dbReference type="ChEBI" id="CHEBI:59789"/>
    </ligand>
</feature>
<dbReference type="PROSITE" id="PS51918">
    <property type="entry name" value="RADICAL_SAM"/>
    <property type="match status" value="1"/>
</dbReference>
<dbReference type="PANTHER" id="PTHR22960:SF0">
    <property type="entry name" value="MOLYBDENUM COFACTOR BIOSYNTHESIS PROTEIN 1"/>
    <property type="match status" value="1"/>
</dbReference>
<dbReference type="Pfam" id="PF04055">
    <property type="entry name" value="Radical_SAM"/>
    <property type="match status" value="1"/>
</dbReference>
<dbReference type="Proteomes" id="UP001079657">
    <property type="component" value="Unassembled WGS sequence"/>
</dbReference>
<keyword evidence="9 12" id="KW-0501">Molybdenum cofactor biosynthesis</keyword>
<evidence type="ECO:0000256" key="4">
    <source>
        <dbReference type="ARBA" id="ARBA00022723"/>
    </source>
</evidence>
<comment type="pathway">
    <text evidence="12">Cofactor biosynthesis; molybdopterin biosynthesis.</text>
</comment>
<evidence type="ECO:0000313" key="15">
    <source>
        <dbReference type="Proteomes" id="UP001079657"/>
    </source>
</evidence>
<keyword evidence="7 12" id="KW-0411">Iron-sulfur</keyword>
<dbReference type="Gene3D" id="3.20.20.70">
    <property type="entry name" value="Aldolase class I"/>
    <property type="match status" value="1"/>
</dbReference>
<evidence type="ECO:0000256" key="1">
    <source>
        <dbReference type="ARBA" id="ARBA00012167"/>
    </source>
</evidence>
<dbReference type="InterPro" id="IPR013785">
    <property type="entry name" value="Aldolase_TIM"/>
</dbReference>
<evidence type="ECO:0000256" key="8">
    <source>
        <dbReference type="ARBA" id="ARBA00023134"/>
    </source>
</evidence>
<dbReference type="EC" id="4.1.99.22" evidence="1 12"/>
<dbReference type="SMART" id="SM00729">
    <property type="entry name" value="Elp3"/>
    <property type="match status" value="1"/>
</dbReference>
<keyword evidence="10 12" id="KW-0456">Lyase</keyword>
<comment type="similarity">
    <text evidence="12">Belongs to the radical SAM superfamily. MoaA family.</text>
</comment>
<dbReference type="SFLD" id="SFLDG01067">
    <property type="entry name" value="SPASM/twitch_domain_containing"/>
    <property type="match status" value="1"/>
</dbReference>
<gene>
    <name evidence="12 14" type="primary">moaA</name>
    <name evidence="14" type="ORF">OXH55_00890</name>
</gene>
<accession>A0ABT4CJV9</accession>
<protein>
    <recommendedName>
        <fullName evidence="1 12">GTP 3',8-cyclase</fullName>
        <ecNumber evidence="1 12">4.1.99.22</ecNumber>
    </recommendedName>
    <alternativeName>
        <fullName evidence="12">Molybdenum cofactor biosynthesis protein A</fullName>
    </alternativeName>
</protein>
<dbReference type="PROSITE" id="PS01305">
    <property type="entry name" value="MOAA_NIFB_PQQE"/>
    <property type="match status" value="1"/>
</dbReference>